<protein>
    <submittedName>
        <fullName evidence="10">Phospholipase A1</fullName>
    </submittedName>
</protein>
<dbReference type="EMBL" id="LFYR01001098">
    <property type="protein sequence ID" value="KMZ64864.1"/>
    <property type="molecule type" value="Genomic_DNA"/>
</dbReference>
<evidence type="ECO:0000259" key="9">
    <source>
        <dbReference type="Pfam" id="PF01764"/>
    </source>
</evidence>
<keyword evidence="6" id="KW-0809">Transit peptide</keyword>
<accession>A0A0K9P789</accession>
<dbReference type="PANTHER" id="PTHR31403">
    <property type="entry name" value="PHOSPHOLIPASE A1-IBETA2, CHLOROPLASTIC"/>
    <property type="match status" value="1"/>
</dbReference>
<evidence type="ECO:0000256" key="5">
    <source>
        <dbReference type="ARBA" id="ARBA00022801"/>
    </source>
</evidence>
<dbReference type="GO" id="GO:0016042">
    <property type="term" value="P:lipid catabolic process"/>
    <property type="evidence" value="ECO:0007669"/>
    <property type="project" value="UniProtKB-KW"/>
</dbReference>
<evidence type="ECO:0000256" key="3">
    <source>
        <dbReference type="ARBA" id="ARBA00022528"/>
    </source>
</evidence>
<keyword evidence="11" id="KW-1185">Reference proteome</keyword>
<evidence type="ECO:0000313" key="10">
    <source>
        <dbReference type="EMBL" id="KMZ64864.1"/>
    </source>
</evidence>
<proteinExistence type="inferred from homology"/>
<dbReference type="Pfam" id="PF01764">
    <property type="entry name" value="Lipase_3"/>
    <property type="match status" value="1"/>
</dbReference>
<dbReference type="InterPro" id="IPR029058">
    <property type="entry name" value="AB_hydrolase_fold"/>
</dbReference>
<dbReference type="PANTHER" id="PTHR31403:SF4">
    <property type="entry name" value="PHOSPHOLIPASE A1-IALPHA2, CHLOROPLASTIC"/>
    <property type="match status" value="1"/>
</dbReference>
<dbReference type="Gene3D" id="3.40.50.1820">
    <property type="entry name" value="alpha/beta hydrolase"/>
    <property type="match status" value="1"/>
</dbReference>
<dbReference type="InterPro" id="IPR002921">
    <property type="entry name" value="Fungal_lipase-type"/>
</dbReference>
<sequence>MCSTVIVTSYVGYRKPSDYLSAATSRKMAKAVMQSNIGVDDTRMERNNTSTARSPAVEVWGEIQGCNNWCKFVKPLHPFLRREIIRYAEIVNINYKSVHFHPCNFANYQVTKHIYIPTCSRLVGFVAVSSNAEVERRDIVVSFRGVYNFSEWIANLMVSLTPARMNPDDPRPEVKVGSGVLGLYTSDGVGNSKLGFGSCREQLLCEIRRLVNLYKDEDVSITLAGHSMGSSLALLFGYDLAELGLNNVGEETEKKIIPITVYSFAGPRVGNMEFKKRCEELGVKVLRVVNVRDLITKLPGMFFNENLIRVFPWKLKTCFFYAHVGVELSLDFFKINDLFCVHDLGHIIDFLSPSFKQDQGCADDGDGIIT</sequence>
<feature type="domain" description="Fungal lipase-type" evidence="9">
    <location>
        <begin position="140"/>
        <end position="301"/>
    </location>
</feature>
<evidence type="ECO:0000256" key="2">
    <source>
        <dbReference type="ARBA" id="ARBA00010701"/>
    </source>
</evidence>
<name>A0A0K9P789_ZOSMR</name>
<dbReference type="OMA" id="KWIGYIA"/>
<organism evidence="10 11">
    <name type="scientific">Zostera marina</name>
    <name type="common">Eelgrass</name>
    <dbReference type="NCBI Taxonomy" id="29655"/>
    <lineage>
        <taxon>Eukaryota</taxon>
        <taxon>Viridiplantae</taxon>
        <taxon>Streptophyta</taxon>
        <taxon>Embryophyta</taxon>
        <taxon>Tracheophyta</taxon>
        <taxon>Spermatophyta</taxon>
        <taxon>Magnoliopsida</taxon>
        <taxon>Liliopsida</taxon>
        <taxon>Zosteraceae</taxon>
        <taxon>Zostera</taxon>
    </lineage>
</organism>
<evidence type="ECO:0000256" key="6">
    <source>
        <dbReference type="ARBA" id="ARBA00022946"/>
    </source>
</evidence>
<evidence type="ECO:0000256" key="7">
    <source>
        <dbReference type="ARBA" id="ARBA00022963"/>
    </source>
</evidence>
<gene>
    <name evidence="10" type="ORF">ZOSMA_349G00130</name>
</gene>
<keyword evidence="5" id="KW-0378">Hydrolase</keyword>
<comment type="similarity">
    <text evidence="2">Belongs to the AB hydrolase superfamily. Lipase family.</text>
</comment>
<evidence type="ECO:0000256" key="8">
    <source>
        <dbReference type="ARBA" id="ARBA00023098"/>
    </source>
</evidence>
<evidence type="ECO:0000256" key="1">
    <source>
        <dbReference type="ARBA" id="ARBA00004229"/>
    </source>
</evidence>
<dbReference type="GO" id="GO:0008970">
    <property type="term" value="F:phospholipase A1 activity"/>
    <property type="evidence" value="ECO:0000318"/>
    <property type="project" value="GO_Central"/>
</dbReference>
<evidence type="ECO:0000313" key="11">
    <source>
        <dbReference type="Proteomes" id="UP000036987"/>
    </source>
</evidence>
<evidence type="ECO:0000256" key="4">
    <source>
        <dbReference type="ARBA" id="ARBA00022640"/>
    </source>
</evidence>
<comment type="caution">
    <text evidence="10">The sequence shown here is derived from an EMBL/GenBank/DDBJ whole genome shotgun (WGS) entry which is preliminary data.</text>
</comment>
<comment type="subcellular location">
    <subcellularLocation>
        <location evidence="1">Plastid</location>
        <location evidence="1">Chloroplast</location>
    </subcellularLocation>
</comment>
<keyword evidence="3" id="KW-0150">Chloroplast</keyword>
<keyword evidence="8" id="KW-0443">Lipid metabolism</keyword>
<reference evidence="11" key="1">
    <citation type="journal article" date="2016" name="Nature">
        <title>The genome of the seagrass Zostera marina reveals angiosperm adaptation to the sea.</title>
        <authorList>
            <person name="Olsen J.L."/>
            <person name="Rouze P."/>
            <person name="Verhelst B."/>
            <person name="Lin Y.-C."/>
            <person name="Bayer T."/>
            <person name="Collen J."/>
            <person name="Dattolo E."/>
            <person name="De Paoli E."/>
            <person name="Dittami S."/>
            <person name="Maumus F."/>
            <person name="Michel G."/>
            <person name="Kersting A."/>
            <person name="Lauritano C."/>
            <person name="Lohaus R."/>
            <person name="Toepel M."/>
            <person name="Tonon T."/>
            <person name="Vanneste K."/>
            <person name="Amirebrahimi M."/>
            <person name="Brakel J."/>
            <person name="Bostroem C."/>
            <person name="Chovatia M."/>
            <person name="Grimwood J."/>
            <person name="Jenkins J.W."/>
            <person name="Jueterbock A."/>
            <person name="Mraz A."/>
            <person name="Stam W.T."/>
            <person name="Tice H."/>
            <person name="Bornberg-Bauer E."/>
            <person name="Green P.J."/>
            <person name="Pearson G.A."/>
            <person name="Procaccini G."/>
            <person name="Duarte C.M."/>
            <person name="Schmutz J."/>
            <person name="Reusch T.B.H."/>
            <person name="Van de Peer Y."/>
        </authorList>
    </citation>
    <scope>NUCLEOTIDE SEQUENCE [LARGE SCALE GENOMIC DNA]</scope>
    <source>
        <strain evidence="11">cv. Finnish</strain>
    </source>
</reference>
<dbReference type="GO" id="GO:0009507">
    <property type="term" value="C:chloroplast"/>
    <property type="evidence" value="ECO:0000318"/>
    <property type="project" value="GO_Central"/>
</dbReference>
<keyword evidence="7" id="KW-0442">Lipid degradation</keyword>
<dbReference type="CDD" id="cd00519">
    <property type="entry name" value="Lipase_3"/>
    <property type="match status" value="1"/>
</dbReference>
<dbReference type="Proteomes" id="UP000036987">
    <property type="component" value="Unassembled WGS sequence"/>
</dbReference>
<dbReference type="SUPFAM" id="SSF53474">
    <property type="entry name" value="alpha/beta-Hydrolases"/>
    <property type="match status" value="1"/>
</dbReference>
<dbReference type="OrthoDB" id="426718at2759"/>
<dbReference type="AlphaFoldDB" id="A0A0K9P789"/>
<keyword evidence="4" id="KW-0934">Plastid</keyword>